<protein>
    <recommendedName>
        <fullName evidence="5">GPI inositol-deacylase</fullName>
    </recommendedName>
</protein>
<dbReference type="PANTHER" id="PTHR22538:SF1">
    <property type="entry name" value="VWFD DOMAIN-CONTAINING PROTEIN"/>
    <property type="match status" value="1"/>
</dbReference>
<dbReference type="Proteomes" id="UP000694044">
    <property type="component" value="Unassembled WGS sequence"/>
</dbReference>
<keyword evidence="4" id="KW-1185">Reference proteome</keyword>
<reference evidence="3" key="1">
    <citation type="submission" date="2021-02" db="EMBL/GenBank/DDBJ databases">
        <authorList>
            <person name="Palmer J.M."/>
        </authorList>
    </citation>
    <scope>NUCLEOTIDE SEQUENCE</scope>
    <source>
        <strain evidence="3">SCRP734</strain>
    </source>
</reference>
<evidence type="ECO:0000256" key="1">
    <source>
        <dbReference type="SAM" id="MobiDB-lite"/>
    </source>
</evidence>
<proteinExistence type="predicted"/>
<dbReference type="AlphaFoldDB" id="A0A8T1W3E0"/>
<name>A0A8T1W3E0_9STRA</name>
<accession>A0A8T1W3E0</accession>
<evidence type="ECO:0000256" key="2">
    <source>
        <dbReference type="SAM" id="SignalP"/>
    </source>
</evidence>
<evidence type="ECO:0008006" key="5">
    <source>
        <dbReference type="Google" id="ProtNLM"/>
    </source>
</evidence>
<sequence length="540" mass="57502">MGSSTYPLRCIAIAFVLFATSTASVAQKGKGTVHGDLRTSATGWPSLKLHFRLKRDSMQVHGRSEFDVYANPIVSNDGLSVTYDGYADFTEGSTLTRYMLIDGIAYSTTSTSGTDQTQASSSTSQCVEPRSLPPLNDMLPAINDATPAANATLEGAKIKCAPGNLFKATFRGLNLAVCASGSAGVHVYGSDMEIGVTYLKNRVNMLAPKLNGSECKAVANATAVTETTIALLTGDVIPESESRNLDFFGLGVELSETTCSCKSTPRPCLFIHGLGIDYAEAELQDSFTAYWGDLTDHAPCCTDFKYMIWNSLETGWNNDTQQQILCDLAASVTDSGSPTEIADTIVVTHSMGGLMLASAIATGKCSFANSSSWVATSPPMSGSIGSDYAQEACNGEHTAIMKTIGNLTGQCPVGASTTSLAYEGGELSSTGQNDGYAAAQEVYRTHVHAAMCSNSYSGLFSTYQAMYWLLGAALPHKSDENDGLVEFQSCAGGLPLDQFGDHYSDQFYVTHLNHADTTFYFGDGLFSSAKKPIKWFECVL</sequence>
<comment type="caution">
    <text evidence="3">The sequence shown here is derived from an EMBL/GenBank/DDBJ whole genome shotgun (WGS) entry which is preliminary data.</text>
</comment>
<evidence type="ECO:0000313" key="3">
    <source>
        <dbReference type="EMBL" id="KAG7386700.1"/>
    </source>
</evidence>
<organism evidence="3 4">
    <name type="scientific">Phytophthora pseudosyringae</name>
    <dbReference type="NCBI Taxonomy" id="221518"/>
    <lineage>
        <taxon>Eukaryota</taxon>
        <taxon>Sar</taxon>
        <taxon>Stramenopiles</taxon>
        <taxon>Oomycota</taxon>
        <taxon>Peronosporomycetes</taxon>
        <taxon>Peronosporales</taxon>
        <taxon>Peronosporaceae</taxon>
        <taxon>Phytophthora</taxon>
    </lineage>
</organism>
<dbReference type="OrthoDB" id="95392at2759"/>
<dbReference type="PANTHER" id="PTHR22538">
    <property type="entry name" value="CILIA- AND FLAGELLA-ASSOCIATED PROTEIN 74"/>
    <property type="match status" value="1"/>
</dbReference>
<feature type="region of interest" description="Disordered" evidence="1">
    <location>
        <begin position="109"/>
        <end position="128"/>
    </location>
</feature>
<gene>
    <name evidence="3" type="ORF">PHYPSEUDO_015380</name>
</gene>
<dbReference type="EMBL" id="JAGDFM010000095">
    <property type="protein sequence ID" value="KAG7386700.1"/>
    <property type="molecule type" value="Genomic_DNA"/>
</dbReference>
<evidence type="ECO:0000313" key="4">
    <source>
        <dbReference type="Proteomes" id="UP000694044"/>
    </source>
</evidence>
<feature type="signal peptide" evidence="2">
    <location>
        <begin position="1"/>
        <end position="26"/>
    </location>
</feature>
<keyword evidence="2" id="KW-0732">Signal</keyword>
<feature type="chain" id="PRO_5035800047" description="GPI inositol-deacylase" evidence="2">
    <location>
        <begin position="27"/>
        <end position="540"/>
    </location>
</feature>
<feature type="compositionally biased region" description="Low complexity" evidence="1">
    <location>
        <begin position="109"/>
        <end position="125"/>
    </location>
</feature>